<organism evidence="6 7">
    <name type="scientific">Meristemomyces frigidus</name>
    <dbReference type="NCBI Taxonomy" id="1508187"/>
    <lineage>
        <taxon>Eukaryota</taxon>
        <taxon>Fungi</taxon>
        <taxon>Dikarya</taxon>
        <taxon>Ascomycota</taxon>
        <taxon>Pezizomycotina</taxon>
        <taxon>Dothideomycetes</taxon>
        <taxon>Dothideomycetidae</taxon>
        <taxon>Mycosphaerellales</taxon>
        <taxon>Teratosphaeriaceae</taxon>
        <taxon>Meristemomyces</taxon>
    </lineage>
</organism>
<dbReference type="InterPro" id="IPR051553">
    <property type="entry name" value="Ran_GTPase-activating"/>
</dbReference>
<feature type="region of interest" description="Disordered" evidence="4">
    <location>
        <begin position="246"/>
        <end position="282"/>
    </location>
</feature>
<dbReference type="InterPro" id="IPR000408">
    <property type="entry name" value="Reg_chr_condens"/>
</dbReference>
<keyword evidence="1" id="KW-0344">Guanine-nucleotide releasing factor</keyword>
<dbReference type="InterPro" id="IPR058923">
    <property type="entry name" value="RCC1-like_dom"/>
</dbReference>
<feature type="repeat" description="RCC1" evidence="3">
    <location>
        <begin position="484"/>
        <end position="552"/>
    </location>
</feature>
<feature type="repeat" description="RCC1" evidence="3">
    <location>
        <begin position="232"/>
        <end position="315"/>
    </location>
</feature>
<dbReference type="Gene3D" id="2.130.10.30">
    <property type="entry name" value="Regulator of chromosome condensation 1/beta-lactamase-inhibitor protein II"/>
    <property type="match status" value="1"/>
</dbReference>
<evidence type="ECO:0000256" key="4">
    <source>
        <dbReference type="SAM" id="MobiDB-lite"/>
    </source>
</evidence>
<dbReference type="GO" id="GO:0005737">
    <property type="term" value="C:cytoplasm"/>
    <property type="evidence" value="ECO:0007669"/>
    <property type="project" value="TreeGrafter"/>
</dbReference>
<dbReference type="AlphaFoldDB" id="A0AAN7TAH7"/>
<dbReference type="EMBL" id="JAVRRL010000154">
    <property type="protein sequence ID" value="KAK5105790.1"/>
    <property type="molecule type" value="Genomic_DNA"/>
</dbReference>
<dbReference type="Pfam" id="PF25390">
    <property type="entry name" value="WD40_RLD"/>
    <property type="match status" value="1"/>
</dbReference>
<feature type="repeat" description="RCC1" evidence="3">
    <location>
        <begin position="369"/>
        <end position="426"/>
    </location>
</feature>
<protein>
    <recommendedName>
        <fullName evidence="5">RCC1-like domain-containing protein</fullName>
    </recommendedName>
</protein>
<dbReference type="PROSITE" id="PS00625">
    <property type="entry name" value="RCC1_1"/>
    <property type="match status" value="1"/>
</dbReference>
<dbReference type="PANTHER" id="PTHR45982">
    <property type="entry name" value="REGULATOR OF CHROMOSOME CONDENSATION"/>
    <property type="match status" value="1"/>
</dbReference>
<dbReference type="PANTHER" id="PTHR45982:SF1">
    <property type="entry name" value="REGULATOR OF CHROMOSOME CONDENSATION"/>
    <property type="match status" value="1"/>
</dbReference>
<dbReference type="PROSITE" id="PS00626">
    <property type="entry name" value="RCC1_2"/>
    <property type="match status" value="1"/>
</dbReference>
<dbReference type="GO" id="GO:0005085">
    <property type="term" value="F:guanyl-nucleotide exchange factor activity"/>
    <property type="evidence" value="ECO:0007669"/>
    <property type="project" value="TreeGrafter"/>
</dbReference>
<evidence type="ECO:0000313" key="7">
    <source>
        <dbReference type="Proteomes" id="UP001310890"/>
    </source>
</evidence>
<feature type="region of interest" description="Disordered" evidence="4">
    <location>
        <begin position="1"/>
        <end position="154"/>
    </location>
</feature>
<feature type="domain" description="RCC1-like" evidence="5">
    <location>
        <begin position="177"/>
        <end position="602"/>
    </location>
</feature>
<sequence length="607" mass="64138">MPPKRAASKAAAPVAKANTKAKLTKPAPTTETKTETAKPKATRATTEPAPKKSPAETMISKAETTTKADNTTTTKKTSTTGTSKKAAPKKTTTKASATAAATATAAKKGTKRKAEDDASAPPAKKPAAKKATLTTTSARTKREAPDDADEAPAPVKKTKVMKKNAVINRAPAQKLNVFVFGEGTAGELGLGTSKKAIDVKRPRLNPALAADKVGVVQIEAGGMHVVALTHDNKLLTWGVNDQGALGRDTTWDGGLKDMKDGDAEEDSDDEVDDNGLNPKECNPAEVDFSKTELAEDTRWVQVTAGDSCTFALTDDGRVYGWGTFRGNEGIFGFDPQTEVARLPRLVPDLKKITKITAGANHVLALDSNGSVFAWGSGQQNQLGRRIVERTKLEGLKPREFGLPKSKKNHIVDIATGSYHSFAIDMAGNVYGWGLNNFGETGIPDNAGQDDALILKPKIIEALRGKNVISIQGGGHHSLCATADGDCLVWGRMDSAQSGIEVDDVTALGEDVVIFDEKSKPRIIKVPTKVTAIDGAASVVASSSDHSVVITKEGRAWSWGFSANYQTGQGTTEDVEEATMIENTATRDVRLNFATTGGQFSIVTSSAL</sequence>
<gene>
    <name evidence="6" type="ORF">LTR62_002152</name>
</gene>
<accession>A0AAN7TAH7</accession>
<evidence type="ECO:0000313" key="6">
    <source>
        <dbReference type="EMBL" id="KAK5105790.1"/>
    </source>
</evidence>
<comment type="caution">
    <text evidence="6">The sequence shown here is derived from an EMBL/GenBank/DDBJ whole genome shotgun (WGS) entry which is preliminary data.</text>
</comment>
<feature type="repeat" description="RCC1" evidence="3">
    <location>
        <begin position="316"/>
        <end position="368"/>
    </location>
</feature>
<feature type="compositionally biased region" description="Low complexity" evidence="4">
    <location>
        <begin position="93"/>
        <end position="107"/>
    </location>
</feature>
<feature type="repeat" description="RCC1" evidence="3">
    <location>
        <begin position="553"/>
        <end position="606"/>
    </location>
</feature>
<dbReference type="Proteomes" id="UP001310890">
    <property type="component" value="Unassembled WGS sequence"/>
</dbReference>
<dbReference type="PRINTS" id="PR00633">
    <property type="entry name" value="RCCNDNSATION"/>
</dbReference>
<keyword evidence="2" id="KW-0677">Repeat</keyword>
<evidence type="ECO:0000256" key="3">
    <source>
        <dbReference type="PROSITE-ProRule" id="PRU00235"/>
    </source>
</evidence>
<proteinExistence type="predicted"/>
<feature type="repeat" description="RCC1" evidence="3">
    <location>
        <begin position="175"/>
        <end position="231"/>
    </location>
</feature>
<evidence type="ECO:0000256" key="2">
    <source>
        <dbReference type="ARBA" id="ARBA00022737"/>
    </source>
</evidence>
<dbReference type="PROSITE" id="PS50012">
    <property type="entry name" value="RCC1_3"/>
    <property type="match status" value="7"/>
</dbReference>
<reference evidence="6" key="1">
    <citation type="submission" date="2023-08" db="EMBL/GenBank/DDBJ databases">
        <title>Black Yeasts Isolated from many extreme environments.</title>
        <authorList>
            <person name="Coleine C."/>
            <person name="Stajich J.E."/>
            <person name="Selbmann L."/>
        </authorList>
    </citation>
    <scope>NUCLEOTIDE SEQUENCE</scope>
    <source>
        <strain evidence="6">CCFEE 5401</strain>
    </source>
</reference>
<feature type="compositionally biased region" description="Acidic residues" evidence="4">
    <location>
        <begin position="262"/>
        <end position="273"/>
    </location>
</feature>
<name>A0AAN7TAH7_9PEZI</name>
<dbReference type="SUPFAM" id="SSF50985">
    <property type="entry name" value="RCC1/BLIP-II"/>
    <property type="match status" value="1"/>
</dbReference>
<feature type="repeat" description="RCC1" evidence="3">
    <location>
        <begin position="427"/>
        <end position="483"/>
    </location>
</feature>
<evidence type="ECO:0000256" key="1">
    <source>
        <dbReference type="ARBA" id="ARBA00022658"/>
    </source>
</evidence>
<evidence type="ECO:0000259" key="5">
    <source>
        <dbReference type="Pfam" id="PF25390"/>
    </source>
</evidence>
<feature type="compositionally biased region" description="Low complexity" evidence="4">
    <location>
        <begin position="1"/>
        <end position="31"/>
    </location>
</feature>
<dbReference type="InterPro" id="IPR009091">
    <property type="entry name" value="RCC1/BLIP-II"/>
</dbReference>
<feature type="compositionally biased region" description="Low complexity" evidence="4">
    <location>
        <begin position="129"/>
        <end position="138"/>
    </location>
</feature>
<feature type="compositionally biased region" description="Low complexity" evidence="4">
    <location>
        <begin position="61"/>
        <end position="85"/>
    </location>
</feature>